<reference evidence="1" key="1">
    <citation type="submission" date="2019-08" db="EMBL/GenBank/DDBJ databases">
        <authorList>
            <person name="Kucharzyk K."/>
            <person name="Murdoch R.W."/>
            <person name="Higgins S."/>
            <person name="Loffler F."/>
        </authorList>
    </citation>
    <scope>NUCLEOTIDE SEQUENCE</scope>
</reference>
<evidence type="ECO:0000313" key="1">
    <source>
        <dbReference type="EMBL" id="MPM43892.1"/>
    </source>
</evidence>
<sequence length="185" mass="19840">MVHEPHEIERCAIPGRRRKVPGALIAPGVVQRVLRHRQQLDGVVPHVLHIGRKVFGNGAVIVKSLVRSSPGAKVNLVDVQGRGINRVVSLFLPEFRIGPWKALDVYELAGRCGAGLRVESVGVRLVAHGAVRSGHGIFIGGIPGQVRQKSGPGLPLPLQRRGGDIPLVEISHHAHRGGVGRPDPE</sequence>
<comment type="caution">
    <text evidence="1">The sequence shown here is derived from an EMBL/GenBank/DDBJ whole genome shotgun (WGS) entry which is preliminary data.</text>
</comment>
<organism evidence="1">
    <name type="scientific">bioreactor metagenome</name>
    <dbReference type="NCBI Taxonomy" id="1076179"/>
    <lineage>
        <taxon>unclassified sequences</taxon>
        <taxon>metagenomes</taxon>
        <taxon>ecological metagenomes</taxon>
    </lineage>
</organism>
<protein>
    <submittedName>
        <fullName evidence="1">Uncharacterized protein</fullName>
    </submittedName>
</protein>
<proteinExistence type="predicted"/>
<gene>
    <name evidence="1" type="ORF">SDC9_90569</name>
</gene>
<name>A0A644ZSR2_9ZZZZ</name>
<dbReference type="EMBL" id="VSSQ01010275">
    <property type="protein sequence ID" value="MPM43892.1"/>
    <property type="molecule type" value="Genomic_DNA"/>
</dbReference>
<accession>A0A644ZSR2</accession>
<dbReference type="AlphaFoldDB" id="A0A644ZSR2"/>